<reference evidence="3" key="1">
    <citation type="submission" date="2022-11" db="EMBL/GenBank/DDBJ databases">
        <title>Centuries of genome instability and evolution in soft-shell clam transmissible cancer (bioRxiv).</title>
        <authorList>
            <person name="Hart S.F.M."/>
            <person name="Yonemitsu M.A."/>
            <person name="Giersch R.M."/>
            <person name="Beal B.F."/>
            <person name="Arriagada G."/>
            <person name="Davis B.W."/>
            <person name="Ostrander E.A."/>
            <person name="Goff S.P."/>
            <person name="Metzger M.J."/>
        </authorList>
    </citation>
    <scope>NUCLEOTIDE SEQUENCE</scope>
    <source>
        <strain evidence="3">MELC-2E11</strain>
        <tissue evidence="3">Siphon/mantle</tissue>
    </source>
</reference>
<gene>
    <name evidence="3" type="ORF">MAR_000113</name>
</gene>
<dbReference type="Proteomes" id="UP001164746">
    <property type="component" value="Chromosome 11"/>
</dbReference>
<dbReference type="EMBL" id="CP111022">
    <property type="protein sequence ID" value="WAR18275.1"/>
    <property type="molecule type" value="Genomic_DNA"/>
</dbReference>
<evidence type="ECO:0000313" key="4">
    <source>
        <dbReference type="Proteomes" id="UP001164746"/>
    </source>
</evidence>
<proteinExistence type="predicted"/>
<feature type="compositionally biased region" description="Basic and acidic residues" evidence="1">
    <location>
        <begin position="1"/>
        <end position="10"/>
    </location>
</feature>
<feature type="domain" description="BTB" evidence="2">
    <location>
        <begin position="46"/>
        <end position="110"/>
    </location>
</feature>
<dbReference type="PANTHER" id="PTHR47022">
    <property type="entry name" value="BTB AND MATH DOMAIN-CONTAINING PROTEIN 36-RELATED"/>
    <property type="match status" value="1"/>
</dbReference>
<sequence length="140" mass="15908">MSELFRKDQHVAQAVETDSNDEMESSMDEAEKANPVLDFTVKTWKDDVAFVVEKKQMYAAKVVLALASPVFEAMFGSEFTERYQNEVELPGKQFERISLAMYREATNNEAGLTFVCRLCLQPSTTVEDEDAYMPTLERTG</sequence>
<name>A0ABY7F7V5_MYAAR</name>
<feature type="compositionally biased region" description="Acidic residues" evidence="1">
    <location>
        <begin position="18"/>
        <end position="28"/>
    </location>
</feature>
<protein>
    <recommendedName>
        <fullName evidence="2">BTB domain-containing protein</fullName>
    </recommendedName>
</protein>
<dbReference type="SUPFAM" id="SSF54695">
    <property type="entry name" value="POZ domain"/>
    <property type="match status" value="1"/>
</dbReference>
<dbReference type="Gene3D" id="3.30.710.10">
    <property type="entry name" value="Potassium Channel Kv1.1, Chain A"/>
    <property type="match status" value="1"/>
</dbReference>
<dbReference type="PANTHER" id="PTHR47022:SF1">
    <property type="entry name" value="BTB AND MATH DOMAIN-CONTAINING PROTEIN 36-RELATED"/>
    <property type="match status" value="1"/>
</dbReference>
<dbReference type="Pfam" id="PF00651">
    <property type="entry name" value="BTB"/>
    <property type="match status" value="1"/>
</dbReference>
<dbReference type="PROSITE" id="PS50097">
    <property type="entry name" value="BTB"/>
    <property type="match status" value="1"/>
</dbReference>
<evidence type="ECO:0000313" key="3">
    <source>
        <dbReference type="EMBL" id="WAR18275.1"/>
    </source>
</evidence>
<evidence type="ECO:0000259" key="2">
    <source>
        <dbReference type="PROSITE" id="PS50097"/>
    </source>
</evidence>
<keyword evidence="4" id="KW-1185">Reference proteome</keyword>
<organism evidence="3 4">
    <name type="scientific">Mya arenaria</name>
    <name type="common">Soft-shell clam</name>
    <dbReference type="NCBI Taxonomy" id="6604"/>
    <lineage>
        <taxon>Eukaryota</taxon>
        <taxon>Metazoa</taxon>
        <taxon>Spiralia</taxon>
        <taxon>Lophotrochozoa</taxon>
        <taxon>Mollusca</taxon>
        <taxon>Bivalvia</taxon>
        <taxon>Autobranchia</taxon>
        <taxon>Heteroconchia</taxon>
        <taxon>Euheterodonta</taxon>
        <taxon>Imparidentia</taxon>
        <taxon>Neoheterodontei</taxon>
        <taxon>Myida</taxon>
        <taxon>Myoidea</taxon>
        <taxon>Myidae</taxon>
        <taxon>Mya</taxon>
    </lineage>
</organism>
<feature type="region of interest" description="Disordered" evidence="1">
    <location>
        <begin position="1"/>
        <end position="30"/>
    </location>
</feature>
<accession>A0ABY7F7V5</accession>
<dbReference type="InterPro" id="IPR000210">
    <property type="entry name" value="BTB/POZ_dom"/>
</dbReference>
<dbReference type="InterPro" id="IPR011333">
    <property type="entry name" value="SKP1/BTB/POZ_sf"/>
</dbReference>
<evidence type="ECO:0000256" key="1">
    <source>
        <dbReference type="SAM" id="MobiDB-lite"/>
    </source>
</evidence>